<keyword evidence="2" id="KW-1185">Reference proteome</keyword>
<dbReference type="AlphaFoldDB" id="A0A1M7Q4Q6"/>
<evidence type="ECO:0000313" key="2">
    <source>
        <dbReference type="Proteomes" id="UP000184513"/>
    </source>
</evidence>
<organism evidence="1 2">
    <name type="scientific">Cyclobacterium lianum</name>
    <dbReference type="NCBI Taxonomy" id="388280"/>
    <lineage>
        <taxon>Bacteria</taxon>
        <taxon>Pseudomonadati</taxon>
        <taxon>Bacteroidota</taxon>
        <taxon>Cytophagia</taxon>
        <taxon>Cytophagales</taxon>
        <taxon>Cyclobacteriaceae</taxon>
        <taxon>Cyclobacterium</taxon>
    </lineage>
</organism>
<gene>
    <name evidence="1" type="ORF">SAMN04488057_11410</name>
</gene>
<evidence type="ECO:0000313" key="1">
    <source>
        <dbReference type="EMBL" id="SHN25315.1"/>
    </source>
</evidence>
<dbReference type="EMBL" id="FRCY01000014">
    <property type="protein sequence ID" value="SHN25315.1"/>
    <property type="molecule type" value="Genomic_DNA"/>
</dbReference>
<dbReference type="Proteomes" id="UP000184513">
    <property type="component" value="Unassembled WGS sequence"/>
</dbReference>
<protein>
    <submittedName>
        <fullName evidence="1">Uncharacterized protein</fullName>
    </submittedName>
</protein>
<sequence length="44" mass="5028">MPVNHVNKCGFDIRSYGVRRKIDPYRGGNTYGKKTLIKNNEAES</sequence>
<name>A0A1M7Q4Q6_9BACT</name>
<proteinExistence type="predicted"/>
<reference evidence="1 2" key="1">
    <citation type="submission" date="2016-11" db="EMBL/GenBank/DDBJ databases">
        <authorList>
            <person name="Jaros S."/>
            <person name="Januszkiewicz K."/>
            <person name="Wedrychowicz H."/>
        </authorList>
    </citation>
    <scope>NUCLEOTIDE SEQUENCE [LARGE SCALE GENOMIC DNA]</scope>
    <source>
        <strain evidence="1 2">CGMCC 1.6102</strain>
    </source>
</reference>
<accession>A0A1M7Q4Q6</accession>